<keyword evidence="5 6" id="KW-0067">ATP-binding</keyword>
<reference evidence="9 10" key="1">
    <citation type="submission" date="2018-12" db="EMBL/GenBank/DDBJ databases">
        <title>Genome Sequence of Candidatus Viridilinea halotolerans isolated from saline sulfide-rich spring.</title>
        <authorList>
            <person name="Grouzdev D.S."/>
            <person name="Burganskaya E.I."/>
            <person name="Krutkina M.S."/>
            <person name="Sukhacheva M.V."/>
            <person name="Gorlenko V.M."/>
        </authorList>
    </citation>
    <scope>NUCLEOTIDE SEQUENCE [LARGE SCALE GENOMIC DNA]</scope>
    <source>
        <strain evidence="9">Chok-6</strain>
    </source>
</reference>
<evidence type="ECO:0000256" key="7">
    <source>
        <dbReference type="SAM" id="MobiDB-lite"/>
    </source>
</evidence>
<feature type="binding site" evidence="6">
    <location>
        <position position="40"/>
    </location>
    <ligand>
        <name>ATP</name>
        <dbReference type="ChEBI" id="CHEBI:30616"/>
    </ligand>
</feature>
<dbReference type="InterPro" id="IPR011009">
    <property type="entry name" value="Kinase-like_dom_sf"/>
</dbReference>
<dbReference type="InterPro" id="IPR017441">
    <property type="entry name" value="Protein_kinase_ATP_BS"/>
</dbReference>
<keyword evidence="9" id="KW-0723">Serine/threonine-protein kinase</keyword>
<dbReference type="EMBL" id="RSAS01000315">
    <property type="protein sequence ID" value="RRR73809.1"/>
    <property type="molecule type" value="Genomic_DNA"/>
</dbReference>
<sequence>MPLPAQIGNYRLERELGRGASSEVWLARHAYLGEHAVAIKVLMSQERETVRRFKREAVIAARLRHANTVQLLDYGQCEPYFYAVMELIEGQSLRDLLAARHHLSLPDACAIFTQIAAALDYAHTRGIVHRDVSPANILIEEQTRRALLSDFGIARDAAQPITQADTVMGTSGFHSPEHAQSAANVTHLSDIFSLGVVLYHMLSGELPWHNVPSLADKDEFSPPIPLAERGVEGLPPEVDRVLRTMLALDPSDRYPTAALPAAELRQIIARHETKTQRIGAPSTFTRPIELQASGVEPNPLERLLAPDLDQVILDRTHRRADDLRDPTFVGALLDQWAAQDRWRRTPLLGRLARLHKVTSRNVYFYRLRILYERREPPEDDEQPDRDAEVFPVERELAPWDLPLPTAESFTDNPGGRVHLPGPTRVIACQPCAGNGFTICPRCQGRQRIPAPPPSPYPSASRPLTPDPRPLTPASRTPASDPRSPTPA</sequence>
<dbReference type="Gene3D" id="1.10.510.10">
    <property type="entry name" value="Transferase(Phosphotransferase) domain 1"/>
    <property type="match status" value="1"/>
</dbReference>
<dbReference type="PROSITE" id="PS00109">
    <property type="entry name" value="PROTEIN_KINASE_TYR"/>
    <property type="match status" value="1"/>
</dbReference>
<feature type="domain" description="Protein kinase" evidence="8">
    <location>
        <begin position="10"/>
        <end position="274"/>
    </location>
</feature>
<gene>
    <name evidence="9" type="ORF">EI684_08255</name>
</gene>
<dbReference type="InterPro" id="IPR000719">
    <property type="entry name" value="Prot_kinase_dom"/>
</dbReference>
<keyword evidence="4 9" id="KW-0418">Kinase</keyword>
<dbReference type="PROSITE" id="PS50011">
    <property type="entry name" value="PROTEIN_KINASE_DOM"/>
    <property type="match status" value="1"/>
</dbReference>
<dbReference type="GO" id="GO:0004674">
    <property type="term" value="F:protein serine/threonine kinase activity"/>
    <property type="evidence" value="ECO:0007669"/>
    <property type="project" value="UniProtKB-KW"/>
</dbReference>
<evidence type="ECO:0000259" key="8">
    <source>
        <dbReference type="PROSITE" id="PS50011"/>
    </source>
</evidence>
<dbReference type="CDD" id="cd14014">
    <property type="entry name" value="STKc_PknB_like"/>
    <property type="match status" value="1"/>
</dbReference>
<dbReference type="Proteomes" id="UP000280307">
    <property type="component" value="Unassembled WGS sequence"/>
</dbReference>
<name>A0A426U2C9_9CHLR</name>
<evidence type="ECO:0000256" key="4">
    <source>
        <dbReference type="ARBA" id="ARBA00022777"/>
    </source>
</evidence>
<feature type="region of interest" description="Disordered" evidence="7">
    <location>
        <begin position="443"/>
        <end position="487"/>
    </location>
</feature>
<evidence type="ECO:0000256" key="3">
    <source>
        <dbReference type="ARBA" id="ARBA00022741"/>
    </source>
</evidence>
<organism evidence="9 10">
    <name type="scientific">Candidatus Viridilinea halotolerans</name>
    <dbReference type="NCBI Taxonomy" id="2491704"/>
    <lineage>
        <taxon>Bacteria</taxon>
        <taxon>Bacillati</taxon>
        <taxon>Chloroflexota</taxon>
        <taxon>Chloroflexia</taxon>
        <taxon>Chloroflexales</taxon>
        <taxon>Chloroflexineae</taxon>
        <taxon>Oscillochloridaceae</taxon>
        <taxon>Candidatus Viridilinea</taxon>
    </lineage>
</organism>
<dbReference type="EC" id="2.7.11.1" evidence="1"/>
<dbReference type="Pfam" id="PF00069">
    <property type="entry name" value="Pkinase"/>
    <property type="match status" value="1"/>
</dbReference>
<dbReference type="PANTHER" id="PTHR43289:SF6">
    <property type="entry name" value="SERINE_THREONINE-PROTEIN KINASE NEKL-3"/>
    <property type="match status" value="1"/>
</dbReference>
<accession>A0A426U2C9</accession>
<comment type="caution">
    <text evidence="9">The sequence shown here is derived from an EMBL/GenBank/DDBJ whole genome shotgun (WGS) entry which is preliminary data.</text>
</comment>
<dbReference type="GO" id="GO:0005524">
    <property type="term" value="F:ATP binding"/>
    <property type="evidence" value="ECO:0007669"/>
    <property type="project" value="UniProtKB-UniRule"/>
</dbReference>
<dbReference type="SUPFAM" id="SSF56112">
    <property type="entry name" value="Protein kinase-like (PK-like)"/>
    <property type="match status" value="1"/>
</dbReference>
<proteinExistence type="predicted"/>
<dbReference type="PANTHER" id="PTHR43289">
    <property type="entry name" value="MITOGEN-ACTIVATED PROTEIN KINASE KINASE KINASE 20-RELATED"/>
    <property type="match status" value="1"/>
</dbReference>
<keyword evidence="3 6" id="KW-0547">Nucleotide-binding</keyword>
<evidence type="ECO:0000256" key="2">
    <source>
        <dbReference type="ARBA" id="ARBA00022679"/>
    </source>
</evidence>
<keyword evidence="2" id="KW-0808">Transferase</keyword>
<dbReference type="InterPro" id="IPR008266">
    <property type="entry name" value="Tyr_kinase_AS"/>
</dbReference>
<evidence type="ECO:0000256" key="5">
    <source>
        <dbReference type="ARBA" id="ARBA00022840"/>
    </source>
</evidence>
<dbReference type="AlphaFoldDB" id="A0A426U2C9"/>
<dbReference type="PROSITE" id="PS00107">
    <property type="entry name" value="PROTEIN_KINASE_ATP"/>
    <property type="match status" value="1"/>
</dbReference>
<evidence type="ECO:0000313" key="10">
    <source>
        <dbReference type="Proteomes" id="UP000280307"/>
    </source>
</evidence>
<protein>
    <recommendedName>
        <fullName evidence="1">non-specific serine/threonine protein kinase</fullName>
        <ecNumber evidence="1">2.7.11.1</ecNumber>
    </recommendedName>
</protein>
<evidence type="ECO:0000313" key="9">
    <source>
        <dbReference type="EMBL" id="RRR73809.1"/>
    </source>
</evidence>
<evidence type="ECO:0000256" key="6">
    <source>
        <dbReference type="PROSITE-ProRule" id="PRU10141"/>
    </source>
</evidence>
<feature type="non-terminal residue" evidence="9">
    <location>
        <position position="487"/>
    </location>
</feature>
<evidence type="ECO:0000256" key="1">
    <source>
        <dbReference type="ARBA" id="ARBA00012513"/>
    </source>
</evidence>